<feature type="region of interest" description="Disordered" evidence="1">
    <location>
        <begin position="1"/>
        <end position="32"/>
    </location>
</feature>
<gene>
    <name evidence="2" type="ORF">Lsed01_01944</name>
</gene>
<sequence>MIEGWAWTMPGSPSPRRSGPRGAAPGRDRHDRHPAIETVGLTEHFGNVIGVEDVSLRIEPGEGADPEQRAGLVARSDVGRGGIRR</sequence>
<dbReference type="EMBL" id="BAABRR010000010">
    <property type="protein sequence ID" value="GAA5519494.1"/>
    <property type="molecule type" value="Genomic_DNA"/>
</dbReference>
<organism evidence="2 3">
    <name type="scientific">Demequina sediminis</name>
    <dbReference type="NCBI Taxonomy" id="1930058"/>
    <lineage>
        <taxon>Bacteria</taxon>
        <taxon>Bacillati</taxon>
        <taxon>Actinomycetota</taxon>
        <taxon>Actinomycetes</taxon>
        <taxon>Micrococcales</taxon>
        <taxon>Demequinaceae</taxon>
        <taxon>Demequina</taxon>
    </lineage>
</organism>
<dbReference type="Proteomes" id="UP001426770">
    <property type="component" value="Unassembled WGS sequence"/>
</dbReference>
<protein>
    <submittedName>
        <fullName evidence="2">Uncharacterized protein</fullName>
    </submittedName>
</protein>
<evidence type="ECO:0000313" key="2">
    <source>
        <dbReference type="EMBL" id="GAA5519494.1"/>
    </source>
</evidence>
<accession>A0ABP9WIS9</accession>
<evidence type="ECO:0000313" key="3">
    <source>
        <dbReference type="Proteomes" id="UP001426770"/>
    </source>
</evidence>
<comment type="caution">
    <text evidence="2">The sequence shown here is derived from an EMBL/GenBank/DDBJ whole genome shotgun (WGS) entry which is preliminary data.</text>
</comment>
<keyword evidence="3" id="KW-1185">Reference proteome</keyword>
<proteinExistence type="predicted"/>
<dbReference type="RefSeq" id="WP_286214211.1">
    <property type="nucleotide sequence ID" value="NZ_AP027736.1"/>
</dbReference>
<reference evidence="2 3" key="1">
    <citation type="submission" date="2024-02" db="EMBL/GenBank/DDBJ databases">
        <title>Lysinimicrobium sediminis NBRC 112286.</title>
        <authorList>
            <person name="Ichikawa N."/>
            <person name="Katano-Makiyama Y."/>
            <person name="Hidaka K."/>
        </authorList>
    </citation>
    <scope>NUCLEOTIDE SEQUENCE [LARGE SCALE GENOMIC DNA]</scope>
    <source>
        <strain evidence="2 3">NBRC 112286</strain>
    </source>
</reference>
<feature type="compositionally biased region" description="Low complexity" evidence="1">
    <location>
        <begin position="10"/>
        <end position="25"/>
    </location>
</feature>
<name>A0ABP9WIS9_9MICO</name>
<evidence type="ECO:0000256" key="1">
    <source>
        <dbReference type="SAM" id="MobiDB-lite"/>
    </source>
</evidence>